<sequence length="635" mass="70384">MLGARDWLGALASIERALARSPGDATLYRLRVLTLSDIGSSHRAWALYRARPELFEAGERARLEAALVARAINWSRLYVAHESGRLAAAESAAKQLAEFRSMPVADAAASTHVDFDELILLNRLNRHGEVVRRYRQMLAQGRSVPAYALAAVGDSLLAERAPHEAVVALSTVVEHDPTDHDAAVQLAYAHIESERFDSALAMLEKLLAQQPAWPKAPGARRGHENRFRLDVETAYGLVRAYGEDLAGAQATLEPLASTAPNNAQLQSSLGTVYLLRGWPRAALERFRIAATLDNLNISPMLGQVAALSELGRFDEARPIRSRLLDSHGSEVRVQDMERRWRLAQDPSARIHAAAGDGRDGAAPLGSRDFEYGIEVRGPLLADRWRVLARSEHRGAEFSDQSVRVHRNDVGINYAYRGLAAEALAGRASDGVGGTAASLAFGRHYGDRWNAGVVLRRNDLDASLQARAAGITADSARITMAYERHEAAGVAFGLQRSHYDDGNRRDGFDVSANQRWISEPHLLVTGLLDIDASRGTREDAPYFNPERVASLDLGIDIDRIGWRHYDRHFRHRLLATAGLHWQQNFGSDWVPAVRYGHEWQLTPSRVLQYGVSWSRPVYDGQRETRVAVDMEVRWGR</sequence>
<dbReference type="Proteomes" id="UP000646426">
    <property type="component" value="Unassembled WGS sequence"/>
</dbReference>
<dbReference type="NCBIfam" id="TIGR03939">
    <property type="entry name" value="PGA_TPR_OMP"/>
    <property type="match status" value="1"/>
</dbReference>
<reference evidence="2" key="1">
    <citation type="journal article" date="2014" name="Int. J. Syst. Evol. Microbiol.">
        <title>Complete genome sequence of Corynebacterium casei LMG S-19264T (=DSM 44701T), isolated from a smear-ripened cheese.</title>
        <authorList>
            <consortium name="US DOE Joint Genome Institute (JGI-PGF)"/>
            <person name="Walter F."/>
            <person name="Albersmeier A."/>
            <person name="Kalinowski J."/>
            <person name="Ruckert C."/>
        </authorList>
    </citation>
    <scope>NUCLEOTIDE SEQUENCE</scope>
    <source>
        <strain evidence="2">KCTC 23077</strain>
    </source>
</reference>
<dbReference type="SMART" id="SM00028">
    <property type="entry name" value="TPR"/>
    <property type="match status" value="3"/>
</dbReference>
<evidence type="ECO:0000313" key="3">
    <source>
        <dbReference type="Proteomes" id="UP000646426"/>
    </source>
</evidence>
<dbReference type="InterPro" id="IPR049003">
    <property type="entry name" value="PgaA_barrel"/>
</dbReference>
<evidence type="ECO:0000313" key="2">
    <source>
        <dbReference type="EMBL" id="GHA73554.1"/>
    </source>
</evidence>
<dbReference type="GO" id="GO:1901515">
    <property type="term" value="F:poly-beta-1,6-N-acetyl-D-glucosamine transmembrane transporter activity"/>
    <property type="evidence" value="ECO:0007669"/>
    <property type="project" value="InterPro"/>
</dbReference>
<accession>A0A918SX71</accession>
<proteinExistence type="predicted"/>
<protein>
    <recommendedName>
        <fullName evidence="1">PgaA membrane beta barrel domain-containing protein</fullName>
    </recommendedName>
</protein>
<evidence type="ECO:0000259" key="1">
    <source>
        <dbReference type="Pfam" id="PF21197"/>
    </source>
</evidence>
<dbReference type="InterPro" id="IPR011990">
    <property type="entry name" value="TPR-like_helical_dom_sf"/>
</dbReference>
<dbReference type="InterPro" id="IPR023870">
    <property type="entry name" value="PGA_export_porin_PgaA"/>
</dbReference>
<dbReference type="RefSeq" id="WP_189453521.1">
    <property type="nucleotide sequence ID" value="NZ_BMYD01000001.1"/>
</dbReference>
<dbReference type="InterPro" id="IPR019734">
    <property type="entry name" value="TPR_rpt"/>
</dbReference>
<reference evidence="2" key="2">
    <citation type="submission" date="2020-09" db="EMBL/GenBank/DDBJ databases">
        <authorList>
            <person name="Sun Q."/>
            <person name="Kim S."/>
        </authorList>
    </citation>
    <scope>NUCLEOTIDE SEQUENCE</scope>
    <source>
        <strain evidence="2">KCTC 23077</strain>
    </source>
</reference>
<organism evidence="2 3">
    <name type="scientific">Cognatilysobacter bugurensis</name>
    <dbReference type="NCBI Taxonomy" id="543356"/>
    <lineage>
        <taxon>Bacteria</taxon>
        <taxon>Pseudomonadati</taxon>
        <taxon>Pseudomonadota</taxon>
        <taxon>Gammaproteobacteria</taxon>
        <taxon>Lysobacterales</taxon>
        <taxon>Lysobacteraceae</taxon>
        <taxon>Cognatilysobacter</taxon>
    </lineage>
</organism>
<name>A0A918SX71_9GAMM</name>
<comment type="caution">
    <text evidence="2">The sequence shown here is derived from an EMBL/GenBank/DDBJ whole genome shotgun (WGS) entry which is preliminary data.</text>
</comment>
<dbReference type="SUPFAM" id="SSF48452">
    <property type="entry name" value="TPR-like"/>
    <property type="match status" value="1"/>
</dbReference>
<dbReference type="EMBL" id="BMYD01000001">
    <property type="protein sequence ID" value="GHA73554.1"/>
    <property type="molecule type" value="Genomic_DNA"/>
</dbReference>
<feature type="domain" description="PgaA membrane beta barrel" evidence="1">
    <location>
        <begin position="349"/>
        <end position="632"/>
    </location>
</feature>
<gene>
    <name evidence="2" type="ORF">GCM10007067_07900</name>
</gene>
<dbReference type="Pfam" id="PF14559">
    <property type="entry name" value="TPR_19"/>
    <property type="match status" value="1"/>
</dbReference>
<keyword evidence="3" id="KW-1185">Reference proteome</keyword>
<dbReference type="AlphaFoldDB" id="A0A918SX71"/>
<dbReference type="Pfam" id="PF21197">
    <property type="entry name" value="PgaA_barrel"/>
    <property type="match status" value="1"/>
</dbReference>
<dbReference type="Gene3D" id="1.25.40.10">
    <property type="entry name" value="Tetratricopeptide repeat domain"/>
    <property type="match status" value="2"/>
</dbReference>